<proteinExistence type="predicted"/>
<comment type="caution">
    <text evidence="1">The sequence shown here is derived from an EMBL/GenBank/DDBJ whole genome shotgun (WGS) entry which is preliminary data.</text>
</comment>
<gene>
    <name evidence="1" type="ORF">GCM10017581_051340</name>
</gene>
<dbReference type="Proteomes" id="UP001143480">
    <property type="component" value="Unassembled WGS sequence"/>
</dbReference>
<reference evidence="1" key="2">
    <citation type="submission" date="2023-01" db="EMBL/GenBank/DDBJ databases">
        <authorList>
            <person name="Sun Q."/>
            <person name="Evtushenko L."/>
        </authorList>
    </citation>
    <scope>NUCLEOTIDE SEQUENCE</scope>
    <source>
        <strain evidence="1">VKM Ac-1321</strain>
    </source>
</reference>
<protein>
    <submittedName>
        <fullName evidence="1">Uncharacterized protein</fullName>
    </submittedName>
</protein>
<dbReference type="AlphaFoldDB" id="A0A9W6NNF3"/>
<evidence type="ECO:0000313" key="1">
    <source>
        <dbReference type="EMBL" id="GLL03389.1"/>
    </source>
</evidence>
<accession>A0A9W6NNF3</accession>
<evidence type="ECO:0000313" key="2">
    <source>
        <dbReference type="Proteomes" id="UP001143480"/>
    </source>
</evidence>
<organism evidence="1 2">
    <name type="scientific">Dactylosporangium matsuzakiense</name>
    <dbReference type="NCBI Taxonomy" id="53360"/>
    <lineage>
        <taxon>Bacteria</taxon>
        <taxon>Bacillati</taxon>
        <taxon>Actinomycetota</taxon>
        <taxon>Actinomycetes</taxon>
        <taxon>Micromonosporales</taxon>
        <taxon>Micromonosporaceae</taxon>
        <taxon>Dactylosporangium</taxon>
    </lineage>
</organism>
<sequence length="49" mass="5473">MLMLLRSLAAVELDMAVPNRPSADTTRRSHYSPQALALRDVINEDFEGT</sequence>
<dbReference type="EMBL" id="BSFP01000033">
    <property type="protein sequence ID" value="GLL03389.1"/>
    <property type="molecule type" value="Genomic_DNA"/>
</dbReference>
<dbReference type="RefSeq" id="WP_261961454.1">
    <property type="nucleotide sequence ID" value="NZ_BAAAXA010000001.1"/>
</dbReference>
<keyword evidence="2" id="KW-1185">Reference proteome</keyword>
<name>A0A9W6NNF3_9ACTN</name>
<reference evidence="1" key="1">
    <citation type="journal article" date="2014" name="Int. J. Syst. Evol. Microbiol.">
        <title>Complete genome sequence of Corynebacterium casei LMG S-19264T (=DSM 44701T), isolated from a smear-ripened cheese.</title>
        <authorList>
            <consortium name="US DOE Joint Genome Institute (JGI-PGF)"/>
            <person name="Walter F."/>
            <person name="Albersmeier A."/>
            <person name="Kalinowski J."/>
            <person name="Ruckert C."/>
        </authorList>
    </citation>
    <scope>NUCLEOTIDE SEQUENCE</scope>
    <source>
        <strain evidence="1">VKM Ac-1321</strain>
    </source>
</reference>